<comment type="similarity">
    <text evidence="5">Belongs to the SAT4 family.</text>
</comment>
<feature type="transmembrane region" description="Helical" evidence="7">
    <location>
        <begin position="119"/>
        <end position="141"/>
    </location>
</feature>
<dbReference type="VEuPathDB" id="FungiDB:ATEG_04397"/>
<feature type="region of interest" description="Disordered" evidence="6">
    <location>
        <begin position="303"/>
        <end position="330"/>
    </location>
</feature>
<evidence type="ECO:0000256" key="7">
    <source>
        <dbReference type="SAM" id="Phobius"/>
    </source>
</evidence>
<organism evidence="9 10">
    <name type="scientific">Aspergillus terreus</name>
    <dbReference type="NCBI Taxonomy" id="33178"/>
    <lineage>
        <taxon>Eukaryota</taxon>
        <taxon>Fungi</taxon>
        <taxon>Dikarya</taxon>
        <taxon>Ascomycota</taxon>
        <taxon>Pezizomycotina</taxon>
        <taxon>Eurotiomycetes</taxon>
        <taxon>Eurotiomycetidae</taxon>
        <taxon>Eurotiales</taxon>
        <taxon>Aspergillaceae</taxon>
        <taxon>Aspergillus</taxon>
        <taxon>Aspergillus subgen. Circumdati</taxon>
    </lineage>
</organism>
<feature type="transmembrane region" description="Helical" evidence="7">
    <location>
        <begin position="15"/>
        <end position="37"/>
    </location>
</feature>
<accession>A0A5M3YND7</accession>
<dbReference type="GO" id="GO:0016020">
    <property type="term" value="C:membrane"/>
    <property type="evidence" value="ECO:0007669"/>
    <property type="project" value="UniProtKB-SubCell"/>
</dbReference>
<keyword evidence="10" id="KW-1185">Reference proteome</keyword>
<dbReference type="EMBL" id="BLJY01000002">
    <property type="protein sequence ID" value="GFF13731.1"/>
    <property type="molecule type" value="Genomic_DNA"/>
</dbReference>
<comment type="caution">
    <text evidence="9">The sequence shown here is derived from an EMBL/GenBank/DDBJ whole genome shotgun (WGS) entry which is preliminary data.</text>
</comment>
<feature type="compositionally biased region" description="Low complexity" evidence="6">
    <location>
        <begin position="303"/>
        <end position="316"/>
    </location>
</feature>
<dbReference type="PANTHER" id="PTHR33048">
    <property type="entry name" value="PTH11-LIKE INTEGRAL MEMBRANE PROTEIN (AFU_ORTHOLOGUE AFUA_5G11245)"/>
    <property type="match status" value="1"/>
</dbReference>
<evidence type="ECO:0000256" key="4">
    <source>
        <dbReference type="ARBA" id="ARBA00023136"/>
    </source>
</evidence>
<dbReference type="PANTHER" id="PTHR33048:SF155">
    <property type="entry name" value="INTEGRAL MEMBRANE PROTEIN"/>
    <property type="match status" value="1"/>
</dbReference>
<protein>
    <recommendedName>
        <fullName evidence="8">Rhodopsin domain-containing protein</fullName>
    </recommendedName>
</protein>
<dbReference type="InterPro" id="IPR049326">
    <property type="entry name" value="Rhodopsin_dom_fungi"/>
</dbReference>
<dbReference type="InterPro" id="IPR052337">
    <property type="entry name" value="SAT4-like"/>
</dbReference>
<dbReference type="Proteomes" id="UP000452235">
    <property type="component" value="Unassembled WGS sequence"/>
</dbReference>
<feature type="domain" description="Rhodopsin" evidence="8">
    <location>
        <begin position="33"/>
        <end position="295"/>
    </location>
</feature>
<feature type="transmembrane region" description="Helical" evidence="7">
    <location>
        <begin position="231"/>
        <end position="249"/>
    </location>
</feature>
<comment type="subcellular location">
    <subcellularLocation>
        <location evidence="1">Membrane</location>
        <topology evidence="1">Multi-pass membrane protein</topology>
    </subcellularLocation>
</comment>
<evidence type="ECO:0000256" key="3">
    <source>
        <dbReference type="ARBA" id="ARBA00022989"/>
    </source>
</evidence>
<dbReference type="OrthoDB" id="5331848at2759"/>
<dbReference type="Pfam" id="PF20684">
    <property type="entry name" value="Fung_rhodopsin"/>
    <property type="match status" value="1"/>
</dbReference>
<keyword evidence="4 7" id="KW-0472">Membrane</keyword>
<keyword evidence="2 7" id="KW-0812">Transmembrane</keyword>
<sequence length="387" mass="42224">MATDTAYDAQDQGPALLVVVWTLTGITTVMVAVRLFIRTKIIRNLGLDDWLIAFSMVCTRPPASVIARDHINPHSPMQVLGLVNVSLTTLAVHHGFGKHSSTIGPVATEKANFIIDIGWIFGILSFAVPKLGIAALLTRILNPSPRVWWMIWGLTGFVGVVAVVNILIFFTSCNPPEALWHPTAGMTCRSTDVIIGYATFNGATSAFTDLALAVYPSMVLWRLQMSLRKKIALCLALGVGAVSACAAIIKITHLKALADVTDATYGSWALVMWTNVEADLVVLGSCIPTLQPLLELILGKRSLGSSSHPPSYPYDSTNSRLKRSQLSRRTQDTLQLGSEENILPVESKKESSGMKIQRTDHVVVEYEMHRLSQEQRRDNAAIPSGVR</sequence>
<evidence type="ECO:0000256" key="1">
    <source>
        <dbReference type="ARBA" id="ARBA00004141"/>
    </source>
</evidence>
<keyword evidence="3 7" id="KW-1133">Transmembrane helix</keyword>
<evidence type="ECO:0000259" key="8">
    <source>
        <dbReference type="Pfam" id="PF20684"/>
    </source>
</evidence>
<evidence type="ECO:0000256" key="5">
    <source>
        <dbReference type="ARBA" id="ARBA00038359"/>
    </source>
</evidence>
<evidence type="ECO:0000313" key="10">
    <source>
        <dbReference type="Proteomes" id="UP000452235"/>
    </source>
</evidence>
<evidence type="ECO:0000256" key="6">
    <source>
        <dbReference type="SAM" id="MobiDB-lite"/>
    </source>
</evidence>
<feature type="transmembrane region" description="Helical" evidence="7">
    <location>
        <begin position="147"/>
        <end position="170"/>
    </location>
</feature>
<gene>
    <name evidence="9" type="ORF">ATEIFO6365_0002084200</name>
</gene>
<evidence type="ECO:0000256" key="2">
    <source>
        <dbReference type="ARBA" id="ARBA00022692"/>
    </source>
</evidence>
<proteinExistence type="inferred from homology"/>
<dbReference type="AlphaFoldDB" id="A0A5M3YND7"/>
<name>A0A5M3YND7_ASPTE</name>
<evidence type="ECO:0000313" key="9">
    <source>
        <dbReference type="EMBL" id="GFF13731.1"/>
    </source>
</evidence>
<reference evidence="9 10" key="1">
    <citation type="submission" date="2020-01" db="EMBL/GenBank/DDBJ databases">
        <title>Aspergillus terreus IFO 6365 whole genome shotgun sequence.</title>
        <authorList>
            <person name="Kanamasa S."/>
            <person name="Takahashi H."/>
        </authorList>
    </citation>
    <scope>NUCLEOTIDE SEQUENCE [LARGE SCALE GENOMIC DNA]</scope>
    <source>
        <strain evidence="9 10">IFO 6365</strain>
    </source>
</reference>